<gene>
    <name evidence="7" type="ORF">B1A_20071</name>
</gene>
<dbReference type="NCBIfam" id="TIGR03302">
    <property type="entry name" value="OM_YfiO"/>
    <property type="match status" value="1"/>
</dbReference>
<accession>T0ZMX8</accession>
<reference evidence="7" key="1">
    <citation type="submission" date="2013-08" db="EMBL/GenBank/DDBJ databases">
        <authorList>
            <person name="Mendez C."/>
            <person name="Richter M."/>
            <person name="Ferrer M."/>
            <person name="Sanchez J."/>
        </authorList>
    </citation>
    <scope>NUCLEOTIDE SEQUENCE</scope>
</reference>
<dbReference type="CDD" id="cd15830">
    <property type="entry name" value="BamD"/>
    <property type="match status" value="1"/>
</dbReference>
<dbReference type="Gene3D" id="1.25.40.10">
    <property type="entry name" value="Tetratricopeptide repeat domain"/>
    <property type="match status" value="1"/>
</dbReference>
<dbReference type="PANTHER" id="PTHR37423:SF1">
    <property type="entry name" value="OUTER MEMBRANE PROTEIN ASSEMBLY FACTOR BAMD"/>
    <property type="match status" value="1"/>
</dbReference>
<dbReference type="GO" id="GO:1990063">
    <property type="term" value="C:Bam protein complex"/>
    <property type="evidence" value="ECO:0007669"/>
    <property type="project" value="TreeGrafter"/>
</dbReference>
<comment type="caution">
    <text evidence="7">The sequence shown here is derived from an EMBL/GenBank/DDBJ whole genome shotgun (WGS) entry which is preliminary data.</text>
</comment>
<proteinExistence type="inferred from homology"/>
<dbReference type="InterPro" id="IPR039565">
    <property type="entry name" value="BamD-like"/>
</dbReference>
<dbReference type="Pfam" id="PF13525">
    <property type="entry name" value="YfiO"/>
    <property type="match status" value="1"/>
</dbReference>
<evidence type="ECO:0000313" key="7">
    <source>
        <dbReference type="EMBL" id="EQD31130.1"/>
    </source>
</evidence>
<keyword evidence="1" id="KW-0732">Signal</keyword>
<evidence type="ECO:0000256" key="4">
    <source>
        <dbReference type="ARBA" id="ARBA00023237"/>
    </source>
</evidence>
<keyword evidence="4" id="KW-0998">Cell outer membrane</keyword>
<dbReference type="EMBL" id="AUZX01014805">
    <property type="protein sequence ID" value="EQD31130.1"/>
    <property type="molecule type" value="Genomic_DNA"/>
</dbReference>
<feature type="domain" description="Outer membrane lipoprotein BamD-like" evidence="6">
    <location>
        <begin position="40"/>
        <end position="242"/>
    </location>
</feature>
<evidence type="ECO:0000259" key="6">
    <source>
        <dbReference type="Pfam" id="PF13525"/>
    </source>
</evidence>
<protein>
    <submittedName>
        <fullName evidence="7">Transmembrane protein</fullName>
    </submittedName>
</protein>
<organism evidence="7">
    <name type="scientific">mine drainage metagenome</name>
    <dbReference type="NCBI Taxonomy" id="410659"/>
    <lineage>
        <taxon>unclassified sequences</taxon>
        <taxon>metagenomes</taxon>
        <taxon>ecological metagenomes</taxon>
    </lineage>
</organism>
<evidence type="ECO:0000256" key="5">
    <source>
        <dbReference type="ARBA" id="ARBA00023288"/>
    </source>
</evidence>
<keyword evidence="3" id="KW-0564">Palmitate</keyword>
<evidence type="ECO:0000256" key="1">
    <source>
        <dbReference type="ARBA" id="ARBA00022729"/>
    </source>
</evidence>
<dbReference type="PROSITE" id="PS51257">
    <property type="entry name" value="PROKAR_LIPOPROTEIN"/>
    <property type="match status" value="1"/>
</dbReference>
<name>T0ZMX8_9ZZZZ</name>
<dbReference type="PANTHER" id="PTHR37423">
    <property type="entry name" value="SOLUBLE LYTIC MUREIN TRANSGLYCOSYLASE-RELATED"/>
    <property type="match status" value="1"/>
</dbReference>
<dbReference type="GO" id="GO:0051205">
    <property type="term" value="P:protein insertion into membrane"/>
    <property type="evidence" value="ECO:0007669"/>
    <property type="project" value="TreeGrafter"/>
</dbReference>
<dbReference type="InterPro" id="IPR011990">
    <property type="entry name" value="TPR-like_helical_dom_sf"/>
</dbReference>
<evidence type="ECO:0000256" key="3">
    <source>
        <dbReference type="ARBA" id="ARBA00023139"/>
    </source>
</evidence>
<evidence type="ECO:0000256" key="2">
    <source>
        <dbReference type="ARBA" id="ARBA00023136"/>
    </source>
</evidence>
<reference evidence="7" key="2">
    <citation type="journal article" date="2014" name="ISME J.">
        <title>Microbial stratification in low pH oxic and suboxic macroscopic growths along an acid mine drainage.</title>
        <authorList>
            <person name="Mendez-Garcia C."/>
            <person name="Mesa V."/>
            <person name="Sprenger R.R."/>
            <person name="Richter M."/>
            <person name="Diez M.S."/>
            <person name="Solano J."/>
            <person name="Bargiela R."/>
            <person name="Golyshina O.V."/>
            <person name="Manteca A."/>
            <person name="Ramos J.L."/>
            <person name="Gallego J.R."/>
            <person name="Llorente I."/>
            <person name="Martins Dos Santos V.A."/>
            <person name="Jensen O.N."/>
            <person name="Pelaez A.I."/>
            <person name="Sanchez J."/>
            <person name="Ferrer M."/>
        </authorList>
    </citation>
    <scope>NUCLEOTIDE SEQUENCE</scope>
</reference>
<dbReference type="HAMAP" id="MF_00922">
    <property type="entry name" value="OM_assembly_BamD"/>
    <property type="match status" value="1"/>
</dbReference>
<keyword evidence="7" id="KW-0812">Transmembrane</keyword>
<keyword evidence="5" id="KW-0449">Lipoprotein</keyword>
<keyword evidence="2" id="KW-0472">Membrane</keyword>
<dbReference type="InterPro" id="IPR017689">
    <property type="entry name" value="BamD"/>
</dbReference>
<dbReference type="SUPFAM" id="SSF48452">
    <property type="entry name" value="TPR-like"/>
    <property type="match status" value="1"/>
</dbReference>
<dbReference type="AlphaFoldDB" id="T0ZMX8"/>
<sequence>MVRIFMKHSSVLRNVALTLVVALVGCSELEKSDDPTKNWSASKLHSEAKKDLQEGNYEQAAKLYESLQSRYPYGTYSTQAELEQIYVYYKQHESASAVSEADRFIKAHPNHPAVDYAYYMKGLANFSDDLGIFGIYTDSDLVQRDTKPTKDAFDAFRDLITRFPNSRYAPDAIIRMKYLVNSLARNDVAVARYYYRRQAYLAATDRALNILRNYPHTAAQEDALDIMARSYDAMGLKDLSQDTVRVLKLDFPNSHYLTTQGDLTKKIEWWRFWQTSANQ</sequence>